<feature type="transmembrane region" description="Helical" evidence="9">
    <location>
        <begin position="175"/>
        <end position="193"/>
    </location>
</feature>
<feature type="transmembrane region" description="Helical" evidence="9">
    <location>
        <begin position="223"/>
        <end position="241"/>
    </location>
</feature>
<dbReference type="RefSeq" id="WP_006626597.1">
    <property type="nucleotide sequence ID" value="NZ_ADFR01000002.1"/>
</dbReference>
<evidence type="ECO:0000256" key="5">
    <source>
        <dbReference type="ARBA" id="ARBA00022692"/>
    </source>
</evidence>
<feature type="transmembrane region" description="Helical" evidence="9">
    <location>
        <begin position="31"/>
        <end position="49"/>
    </location>
</feature>
<dbReference type="GO" id="GO:0055085">
    <property type="term" value="P:transmembrane transport"/>
    <property type="evidence" value="ECO:0007669"/>
    <property type="project" value="InterPro"/>
</dbReference>
<feature type="transmembrane region" description="Helical" evidence="9">
    <location>
        <begin position="126"/>
        <end position="154"/>
    </location>
</feature>
<sequence>MIEVLLVILMTSLACAVLGPFLVLQKLSMTADALSHSVLLGIVIAFIGVQDLNSPWLFIGASLFGLLTVYVVETIANKYRVKKDDALGIIFPMFFSLAVILISRLFRNAHLDVDIVLMGNPLFAPFIRLFGLPKSFVVMLALFIVNMAFVIWFYQPLKITSFDPKYARLKGIRTGYLFYGLMTLTSLTTVTAFDSVGAILVISFLVAPGACACLVTKNLKYTIVASLLFAISSSVLGFLIANMWNVSIAGMCSFIGLVQGVLVVLFHKNGWLSKKIQRAKQRKVVYQDLFLMHLYHHPGNQQEVGIDSIKTHLNWSSKRTRQTIQSLLKLNWIVKNEALSVYELSPKGEKRVTLLVENSYD</sequence>
<keyword evidence="4" id="KW-1003">Cell membrane</keyword>
<feature type="transmembrane region" description="Helical" evidence="9">
    <location>
        <begin position="247"/>
        <end position="266"/>
    </location>
</feature>
<evidence type="ECO:0000256" key="8">
    <source>
        <dbReference type="RuleBase" id="RU003943"/>
    </source>
</evidence>
<evidence type="ECO:0000256" key="2">
    <source>
        <dbReference type="ARBA" id="ARBA00008034"/>
    </source>
</evidence>
<keyword evidence="5 8" id="KW-0812">Transmembrane</keyword>
<evidence type="ECO:0000256" key="9">
    <source>
        <dbReference type="SAM" id="Phobius"/>
    </source>
</evidence>
<dbReference type="PANTHER" id="PTHR30477">
    <property type="entry name" value="ABC-TRANSPORTER METAL-BINDING PROTEIN"/>
    <property type="match status" value="1"/>
</dbReference>
<keyword evidence="3 8" id="KW-0813">Transport</keyword>
<dbReference type="STRING" id="679192.HMPREF9013_0955"/>
<reference evidence="11" key="1">
    <citation type="submission" date="2009-12" db="EMBL/GenBank/DDBJ databases">
        <title>Sequence of Clostridiales genomosp. BVAB3 str. UPII9-5.</title>
        <authorList>
            <person name="Madupu R."/>
            <person name="Durkin A.S."/>
            <person name="Torralba M."/>
            <person name="Methe B."/>
            <person name="Sutton G.G."/>
            <person name="Strausberg R.L."/>
            <person name="Nelson K.E."/>
        </authorList>
    </citation>
    <scope>NUCLEOTIDE SEQUENCE [LARGE SCALE GENOMIC DNA]</scope>
    <source>
        <strain evidence="11">W1219</strain>
    </source>
</reference>
<feature type="transmembrane region" description="Helical" evidence="9">
    <location>
        <begin position="55"/>
        <end position="75"/>
    </location>
</feature>
<keyword evidence="11" id="KW-1185">Reference proteome</keyword>
<dbReference type="AlphaFoldDB" id="D2MMH6"/>
<proteinExistence type="inferred from homology"/>
<feature type="transmembrane region" description="Helical" evidence="9">
    <location>
        <begin position="6"/>
        <end position="24"/>
    </location>
</feature>
<feature type="transmembrane region" description="Helical" evidence="9">
    <location>
        <begin position="199"/>
        <end position="216"/>
    </location>
</feature>
<keyword evidence="6 9" id="KW-1133">Transmembrane helix</keyword>
<keyword evidence="7 9" id="KW-0472">Membrane</keyword>
<dbReference type="InterPro" id="IPR001626">
    <property type="entry name" value="ABC_TroCD"/>
</dbReference>
<name>D2MMH6_9FIRM</name>
<evidence type="ECO:0000256" key="7">
    <source>
        <dbReference type="ARBA" id="ARBA00023136"/>
    </source>
</evidence>
<comment type="similarity">
    <text evidence="2 8">Belongs to the ABC-3 integral membrane protein family.</text>
</comment>
<feature type="transmembrane region" description="Helical" evidence="9">
    <location>
        <begin position="87"/>
        <end position="106"/>
    </location>
</feature>
<dbReference type="GO" id="GO:0010043">
    <property type="term" value="P:response to zinc ion"/>
    <property type="evidence" value="ECO:0007669"/>
    <property type="project" value="TreeGrafter"/>
</dbReference>
<accession>D2MMH6</accession>
<evidence type="ECO:0000256" key="6">
    <source>
        <dbReference type="ARBA" id="ARBA00022989"/>
    </source>
</evidence>
<evidence type="ECO:0000256" key="4">
    <source>
        <dbReference type="ARBA" id="ARBA00022475"/>
    </source>
</evidence>
<dbReference type="OrthoDB" id="9788905at2"/>
<dbReference type="CDD" id="cd06550">
    <property type="entry name" value="TM_ABC_iron-siderophores_like"/>
    <property type="match status" value="1"/>
</dbReference>
<dbReference type="GO" id="GO:0043190">
    <property type="term" value="C:ATP-binding cassette (ABC) transporter complex"/>
    <property type="evidence" value="ECO:0007669"/>
    <property type="project" value="InterPro"/>
</dbReference>
<dbReference type="Gene3D" id="1.10.3470.10">
    <property type="entry name" value="ABC transporter involved in vitamin B12 uptake, BtuC"/>
    <property type="match status" value="1"/>
</dbReference>
<comment type="subcellular location">
    <subcellularLocation>
        <location evidence="1 8">Cell membrane</location>
        <topology evidence="1 8">Multi-pass membrane protein</topology>
    </subcellularLocation>
</comment>
<dbReference type="Proteomes" id="UP000005017">
    <property type="component" value="Unassembled WGS sequence"/>
</dbReference>
<gene>
    <name evidence="10" type="ORF">HMPREF9013_0955</name>
</gene>
<dbReference type="SUPFAM" id="SSF81345">
    <property type="entry name" value="ABC transporter involved in vitamin B12 uptake, BtuC"/>
    <property type="match status" value="1"/>
</dbReference>
<dbReference type="EMBL" id="ADFR01000002">
    <property type="protein sequence ID" value="EFC06252.1"/>
    <property type="molecule type" value="Genomic_DNA"/>
</dbReference>
<dbReference type="InterPro" id="IPR037294">
    <property type="entry name" value="ABC_BtuC-like"/>
</dbReference>
<dbReference type="PANTHER" id="PTHR30477:SF8">
    <property type="entry name" value="METAL TRANSPORT SYSTEM MEMBRANE PROTEIN CT_070-RELATED"/>
    <property type="match status" value="1"/>
</dbReference>
<evidence type="ECO:0000313" key="11">
    <source>
        <dbReference type="Proteomes" id="UP000005017"/>
    </source>
</evidence>
<protein>
    <submittedName>
        <fullName evidence="10">ABC 3 transport family protein</fullName>
    </submittedName>
</protein>
<evidence type="ECO:0000256" key="3">
    <source>
        <dbReference type="ARBA" id="ARBA00022448"/>
    </source>
</evidence>
<organism evidence="10 11">
    <name type="scientific">Bulleidia extructa W1219</name>
    <dbReference type="NCBI Taxonomy" id="679192"/>
    <lineage>
        <taxon>Bacteria</taxon>
        <taxon>Bacillati</taxon>
        <taxon>Bacillota</taxon>
        <taxon>Erysipelotrichia</taxon>
        <taxon>Erysipelotrichales</taxon>
        <taxon>Erysipelotrichaceae</taxon>
        <taxon>Bulleidia</taxon>
    </lineage>
</organism>
<evidence type="ECO:0000256" key="1">
    <source>
        <dbReference type="ARBA" id="ARBA00004651"/>
    </source>
</evidence>
<dbReference type="eggNOG" id="COG1108">
    <property type="taxonomic scope" value="Bacteria"/>
</dbReference>
<dbReference type="Pfam" id="PF00950">
    <property type="entry name" value="ABC-3"/>
    <property type="match status" value="1"/>
</dbReference>
<evidence type="ECO:0000313" key="10">
    <source>
        <dbReference type="EMBL" id="EFC06252.1"/>
    </source>
</evidence>
<comment type="caution">
    <text evidence="10">The sequence shown here is derived from an EMBL/GenBank/DDBJ whole genome shotgun (WGS) entry which is preliminary data.</text>
</comment>